<accession>A0ABU3ZA10</accession>
<dbReference type="InterPro" id="IPR020569">
    <property type="entry name" value="UPF0029_Impact_CS"/>
</dbReference>
<dbReference type="PROSITE" id="PS00910">
    <property type="entry name" value="UPF0029"/>
    <property type="match status" value="1"/>
</dbReference>
<evidence type="ECO:0000259" key="4">
    <source>
        <dbReference type="Pfam" id="PF09186"/>
    </source>
</evidence>
<name>A0ABU3ZA10_9FIRM</name>
<dbReference type="Gene3D" id="3.30.70.240">
    <property type="match status" value="1"/>
</dbReference>
<comment type="caution">
    <text evidence="5">The sequence shown here is derived from an EMBL/GenBank/DDBJ whole genome shotgun (WGS) entry which is preliminary data.</text>
</comment>
<dbReference type="NCBIfam" id="TIGR00257">
    <property type="entry name" value="IMPACT_YIGZ"/>
    <property type="match status" value="1"/>
</dbReference>
<organism evidence="5 6">
    <name type="scientific">Veillonella absiana</name>
    <dbReference type="NCBI Taxonomy" id="3079305"/>
    <lineage>
        <taxon>Bacteria</taxon>
        <taxon>Bacillati</taxon>
        <taxon>Bacillota</taxon>
        <taxon>Negativicutes</taxon>
        <taxon>Veillonellales</taxon>
        <taxon>Veillonellaceae</taxon>
        <taxon>Veillonella</taxon>
    </lineage>
</organism>
<evidence type="ECO:0000256" key="2">
    <source>
        <dbReference type="SAM" id="MobiDB-lite"/>
    </source>
</evidence>
<dbReference type="SUPFAM" id="SSF54211">
    <property type="entry name" value="Ribosomal protein S5 domain 2-like"/>
    <property type="match status" value="1"/>
</dbReference>
<dbReference type="InterPro" id="IPR015269">
    <property type="entry name" value="UPF0029_Impact_C"/>
</dbReference>
<dbReference type="InterPro" id="IPR023582">
    <property type="entry name" value="Impact"/>
</dbReference>
<gene>
    <name evidence="5" type="ORF">RVY80_07735</name>
</gene>
<keyword evidence="6" id="KW-1185">Reference proteome</keyword>
<dbReference type="InterPro" id="IPR035647">
    <property type="entry name" value="EFG_III/V"/>
</dbReference>
<dbReference type="SUPFAM" id="SSF54980">
    <property type="entry name" value="EF-G C-terminal domain-like"/>
    <property type="match status" value="1"/>
</dbReference>
<feature type="region of interest" description="Disordered" evidence="2">
    <location>
        <begin position="67"/>
        <end position="88"/>
    </location>
</feature>
<dbReference type="Proteomes" id="UP001272515">
    <property type="component" value="Unassembled WGS sequence"/>
</dbReference>
<dbReference type="InterPro" id="IPR020568">
    <property type="entry name" value="Ribosomal_Su5_D2-typ_SF"/>
</dbReference>
<dbReference type="InterPro" id="IPR001498">
    <property type="entry name" value="Impact_N"/>
</dbReference>
<dbReference type="PANTHER" id="PTHR16301">
    <property type="entry name" value="IMPACT-RELATED"/>
    <property type="match status" value="1"/>
</dbReference>
<evidence type="ECO:0000313" key="6">
    <source>
        <dbReference type="Proteomes" id="UP001272515"/>
    </source>
</evidence>
<proteinExistence type="inferred from homology"/>
<reference evidence="5 6" key="1">
    <citation type="submission" date="2023-10" db="EMBL/GenBank/DDBJ databases">
        <title>Veillonella sp. nov., isolated from a pig farm feces dump.</title>
        <authorList>
            <person name="Chang Y.-H."/>
        </authorList>
    </citation>
    <scope>NUCLEOTIDE SEQUENCE [LARGE SCALE GENOMIC DNA]</scope>
    <source>
        <strain evidence="5 6">YH-vei2233</strain>
    </source>
</reference>
<evidence type="ECO:0000259" key="3">
    <source>
        <dbReference type="Pfam" id="PF01205"/>
    </source>
</evidence>
<comment type="similarity">
    <text evidence="1">Belongs to the IMPACT family.</text>
</comment>
<evidence type="ECO:0000256" key="1">
    <source>
        <dbReference type="ARBA" id="ARBA00007665"/>
    </source>
</evidence>
<feature type="domain" description="Impact N-terminal" evidence="3">
    <location>
        <begin position="28"/>
        <end position="132"/>
    </location>
</feature>
<protein>
    <submittedName>
        <fullName evidence="5">YigZ family protein</fullName>
    </submittedName>
</protein>
<evidence type="ECO:0000313" key="5">
    <source>
        <dbReference type="EMBL" id="MDV5088729.1"/>
    </source>
</evidence>
<dbReference type="PANTHER" id="PTHR16301:SF20">
    <property type="entry name" value="IMPACT FAMILY MEMBER YIGZ"/>
    <property type="match status" value="1"/>
</dbReference>
<dbReference type="EMBL" id="JAWJZB010000008">
    <property type="protein sequence ID" value="MDV5088729.1"/>
    <property type="molecule type" value="Genomic_DNA"/>
</dbReference>
<dbReference type="Gene3D" id="3.30.230.30">
    <property type="entry name" value="Impact, N-terminal domain"/>
    <property type="match status" value="1"/>
</dbReference>
<dbReference type="Pfam" id="PF09186">
    <property type="entry name" value="DUF1949"/>
    <property type="match status" value="1"/>
</dbReference>
<sequence>MPVSEHVSSCPEFTTISQEFRDEYVIEKSRFITTLYPCSTEDEAQAFITRINKEFWDARHNCTAFALGPKQEQQRSSDNGEPSGTAGKPMLEVLKKTGITNIAVVVTRYFGGIKLGAGGLIRAYSHSVSEALKKAPKELHTTRMQLQTNVDYATFGTIERYLTDQQYTFTKEFSDTVTLTILLPQEDLEPLKKQLQDITSGAVDFEELGFSEVTIPITMDTAPS</sequence>
<dbReference type="RefSeq" id="WP_317330149.1">
    <property type="nucleotide sequence ID" value="NZ_JAWJZA010000019.1"/>
</dbReference>
<dbReference type="InterPro" id="IPR015796">
    <property type="entry name" value="Impact_YigZ-like"/>
</dbReference>
<dbReference type="Pfam" id="PF01205">
    <property type="entry name" value="Impact_N"/>
    <property type="match status" value="1"/>
</dbReference>
<dbReference type="InterPro" id="IPR036956">
    <property type="entry name" value="Impact_N_sf"/>
</dbReference>
<feature type="domain" description="UPF0029" evidence="4">
    <location>
        <begin position="149"/>
        <end position="201"/>
    </location>
</feature>